<reference evidence="1 2" key="1">
    <citation type="submission" date="2015-12" db="EMBL/GenBank/DDBJ databases">
        <title>Draft genome of the nematode, Onchocerca flexuosa.</title>
        <authorList>
            <person name="Mitreva M."/>
        </authorList>
    </citation>
    <scope>NUCLEOTIDE SEQUENCE [LARGE SCALE GENOMIC DNA]</scope>
    <source>
        <strain evidence="1">Red Deer</strain>
    </source>
</reference>
<proteinExistence type="predicted"/>
<protein>
    <submittedName>
        <fullName evidence="3">Chorein_N domain-containing protein</fullName>
    </submittedName>
</protein>
<dbReference type="Proteomes" id="UP000242913">
    <property type="component" value="Unassembled WGS sequence"/>
</dbReference>
<dbReference type="EMBL" id="KZ269977">
    <property type="protein sequence ID" value="OZC12640.1"/>
    <property type="molecule type" value="Genomic_DNA"/>
</dbReference>
<dbReference type="WBParaSite" id="OFLC_0000763001-mRNA-1">
    <property type="protein sequence ID" value="OFLC_0000763001-mRNA-1"/>
    <property type="gene ID" value="OFLC_0000763001"/>
</dbReference>
<sequence length="75" mass="8573">MNSRESEQCKCHLSTEQEKMGKAEAILTWNLKKSIFTGTLEIENEHRDASNMGIFANIDCETNSQVVVQIRNQDQ</sequence>
<keyword evidence="2" id="KW-1185">Reference proteome</keyword>
<accession>A0A183HJG9</accession>
<organism evidence="3">
    <name type="scientific">Onchocerca flexuosa</name>
    <dbReference type="NCBI Taxonomy" id="387005"/>
    <lineage>
        <taxon>Eukaryota</taxon>
        <taxon>Metazoa</taxon>
        <taxon>Ecdysozoa</taxon>
        <taxon>Nematoda</taxon>
        <taxon>Chromadorea</taxon>
        <taxon>Rhabditida</taxon>
        <taxon>Spirurina</taxon>
        <taxon>Spiruromorpha</taxon>
        <taxon>Filarioidea</taxon>
        <taxon>Onchocercidae</taxon>
        <taxon>Onchocerca</taxon>
    </lineage>
</organism>
<gene>
    <name evidence="1" type="ORF">X798_00271</name>
</gene>
<evidence type="ECO:0000313" key="3">
    <source>
        <dbReference type="WBParaSite" id="OFLC_0000763001-mRNA-1"/>
    </source>
</evidence>
<dbReference type="AlphaFoldDB" id="A0A183HJG9"/>
<reference evidence="3" key="2">
    <citation type="submission" date="2016-06" db="UniProtKB">
        <authorList>
            <consortium name="WormBaseParasite"/>
        </authorList>
    </citation>
    <scope>IDENTIFICATION</scope>
</reference>
<name>A0A183HJG9_9BILA</name>
<evidence type="ECO:0000313" key="2">
    <source>
        <dbReference type="Proteomes" id="UP000242913"/>
    </source>
</evidence>
<evidence type="ECO:0000313" key="1">
    <source>
        <dbReference type="EMBL" id="OZC12640.1"/>
    </source>
</evidence>